<feature type="binding site" description="in other chain" evidence="9">
    <location>
        <begin position="426"/>
        <end position="429"/>
    </location>
    <ligand>
        <name>substrate</name>
        <note>ligand shared between dimeric partners</note>
    </ligand>
</feature>
<evidence type="ECO:0000256" key="6">
    <source>
        <dbReference type="ARBA" id="ARBA00022777"/>
    </source>
</evidence>
<evidence type="ECO:0000256" key="9">
    <source>
        <dbReference type="HAMAP-Rule" id="MF_01976"/>
    </source>
</evidence>
<dbReference type="GO" id="GO:0030388">
    <property type="term" value="P:fructose 1,6-bisphosphate metabolic process"/>
    <property type="evidence" value="ECO:0007669"/>
    <property type="project" value="TreeGrafter"/>
</dbReference>
<accession>G4CX69</accession>
<evidence type="ECO:0000313" key="12">
    <source>
        <dbReference type="Proteomes" id="UP000005332"/>
    </source>
</evidence>
<dbReference type="GO" id="GO:0048029">
    <property type="term" value="F:monosaccharide binding"/>
    <property type="evidence" value="ECO:0007669"/>
    <property type="project" value="TreeGrafter"/>
</dbReference>
<dbReference type="UniPathway" id="UPA00109">
    <property type="reaction ID" value="UER00182"/>
</dbReference>
<dbReference type="PRINTS" id="PR00476">
    <property type="entry name" value="PHFRCTKINASE"/>
</dbReference>
<dbReference type="GO" id="GO:0047334">
    <property type="term" value="F:diphosphate-fructose-6-phosphate 1-phosphotransferase activity"/>
    <property type="evidence" value="ECO:0007669"/>
    <property type="project" value="InterPro"/>
</dbReference>
<dbReference type="PATRIC" id="fig|997355.3.peg.1106"/>
<dbReference type="EC" id="2.7.1.11" evidence="9"/>
<feature type="binding site" description="in other chain" evidence="9">
    <location>
        <begin position="306"/>
        <end position="308"/>
    </location>
    <ligand>
        <name>substrate</name>
        <note>ligand shared between dimeric partners</note>
    </ligand>
</feature>
<dbReference type="GO" id="GO:0016208">
    <property type="term" value="F:AMP binding"/>
    <property type="evidence" value="ECO:0007669"/>
    <property type="project" value="TreeGrafter"/>
</dbReference>
<comment type="similarity">
    <text evidence="9">Belongs to the phosphofructokinase type A (PFKA) family. Mixed-substrate PFK group III subfamily.</text>
</comment>
<dbReference type="GO" id="GO:0042802">
    <property type="term" value="F:identical protein binding"/>
    <property type="evidence" value="ECO:0007669"/>
    <property type="project" value="TreeGrafter"/>
</dbReference>
<dbReference type="EMBL" id="AGBA01000013">
    <property type="protein sequence ID" value="EGY77583.1"/>
    <property type="molecule type" value="Genomic_DNA"/>
</dbReference>
<comment type="catalytic activity">
    <reaction evidence="9">
        <text>beta-D-fructose 6-phosphate + ATP = beta-D-fructose 1,6-bisphosphate + ADP + H(+)</text>
        <dbReference type="Rhea" id="RHEA:16109"/>
        <dbReference type="ChEBI" id="CHEBI:15378"/>
        <dbReference type="ChEBI" id="CHEBI:30616"/>
        <dbReference type="ChEBI" id="CHEBI:32966"/>
        <dbReference type="ChEBI" id="CHEBI:57634"/>
        <dbReference type="ChEBI" id="CHEBI:456216"/>
        <dbReference type="EC" id="2.7.1.11"/>
    </reaction>
</comment>
<dbReference type="GO" id="GO:0003872">
    <property type="term" value="F:6-phosphofructokinase activity"/>
    <property type="evidence" value="ECO:0007669"/>
    <property type="project" value="UniProtKB-UniRule"/>
</dbReference>
<dbReference type="AlphaFoldDB" id="G4CX69"/>
<dbReference type="InterPro" id="IPR035966">
    <property type="entry name" value="PKF_sf"/>
</dbReference>
<dbReference type="InterPro" id="IPR000023">
    <property type="entry name" value="Phosphofructokinase_dom"/>
</dbReference>
<comment type="caution">
    <text evidence="11">The sequence shown here is derived from an EMBL/GenBank/DDBJ whole genome shotgun (WGS) entry which is preliminary data.</text>
</comment>
<evidence type="ECO:0000256" key="7">
    <source>
        <dbReference type="ARBA" id="ARBA00022842"/>
    </source>
</evidence>
<feature type="binding site" description="in other chain" evidence="9">
    <location>
        <position position="359"/>
    </location>
    <ligand>
        <name>substrate</name>
        <note>ligand shared between dimeric partners</note>
    </ligand>
</feature>
<dbReference type="NCBIfam" id="NF002872">
    <property type="entry name" value="PRK03202.1"/>
    <property type="match status" value="1"/>
</dbReference>
<evidence type="ECO:0000256" key="1">
    <source>
        <dbReference type="ARBA" id="ARBA00001946"/>
    </source>
</evidence>
<keyword evidence="5 9" id="KW-0479">Metal-binding</keyword>
<evidence type="ECO:0000256" key="8">
    <source>
        <dbReference type="ARBA" id="ARBA00023152"/>
    </source>
</evidence>
<feature type="binding site" evidence="9">
    <location>
        <position position="299"/>
    </location>
    <ligand>
        <name>substrate</name>
        <note>ligand shared between dimeric partners</note>
    </ligand>
</feature>
<feature type="site" description="Important for substrate specificity; cannot use PPi as phosphoryl donor" evidence="9">
    <location>
        <position position="241"/>
    </location>
</feature>
<dbReference type="GO" id="GO:0006002">
    <property type="term" value="P:fructose 6-phosphate metabolic process"/>
    <property type="evidence" value="ECO:0007669"/>
    <property type="project" value="InterPro"/>
</dbReference>
<evidence type="ECO:0000259" key="10">
    <source>
        <dbReference type="Pfam" id="PF00365"/>
    </source>
</evidence>
<comment type="subunit">
    <text evidence="9">Homodimer or homotetramer.</text>
</comment>
<dbReference type="PANTHER" id="PTHR13697">
    <property type="entry name" value="PHOSPHOFRUCTOKINASE"/>
    <property type="match status" value="1"/>
</dbReference>
<dbReference type="GO" id="GO:0005524">
    <property type="term" value="F:ATP binding"/>
    <property type="evidence" value="ECO:0007669"/>
    <property type="project" value="UniProtKB-KW"/>
</dbReference>
<feature type="binding site" evidence="9">
    <location>
        <position position="141"/>
    </location>
    <ligand>
        <name>ATP</name>
        <dbReference type="ChEBI" id="CHEBI:30616"/>
    </ligand>
</feature>
<dbReference type="Proteomes" id="UP000005332">
    <property type="component" value="Unassembled WGS sequence"/>
</dbReference>
<keyword evidence="9" id="KW-0067">ATP-binding</keyword>
<feature type="binding site" evidence="9">
    <location>
        <position position="420"/>
    </location>
    <ligand>
        <name>substrate</name>
        <note>ligand shared between dimeric partners</note>
    </ligand>
</feature>
<feature type="active site" description="Proton acceptor" evidence="9">
    <location>
        <position position="264"/>
    </location>
</feature>
<comment type="cofactor">
    <cofactor evidence="1 9">
        <name>Mg(2+)</name>
        <dbReference type="ChEBI" id="CHEBI:18420"/>
    </cofactor>
</comment>
<keyword evidence="9" id="KW-0547">Nucleotide-binding</keyword>
<evidence type="ECO:0000256" key="3">
    <source>
        <dbReference type="ARBA" id="ARBA00022490"/>
    </source>
</evidence>
<evidence type="ECO:0000256" key="4">
    <source>
        <dbReference type="ARBA" id="ARBA00022679"/>
    </source>
</evidence>
<comment type="pathway">
    <text evidence="2 9">Carbohydrate degradation; glycolysis; D-glyceraldehyde 3-phosphate and glycerone phosphate from D-glucose: step 3/4.</text>
</comment>
<feature type="domain" description="Phosphofructokinase" evidence="10">
    <location>
        <begin position="133"/>
        <end position="447"/>
    </location>
</feature>
<keyword evidence="7 9" id="KW-0460">Magnesium</keyword>
<name>G4CX69_9ACTN</name>
<keyword evidence="6 9" id="KW-0418">Kinase</keyword>
<comment type="function">
    <text evidence="9">Catalyzes the phosphorylation of D-fructose 6-phosphate to fructose 1,6-bisphosphate by ATP, the first committing step of glycolysis.</text>
</comment>
<evidence type="ECO:0000256" key="2">
    <source>
        <dbReference type="ARBA" id="ARBA00004679"/>
    </source>
</evidence>
<organism evidence="11 12">
    <name type="scientific">Cutibacterium avidum ATCC 25577</name>
    <dbReference type="NCBI Taxonomy" id="997355"/>
    <lineage>
        <taxon>Bacteria</taxon>
        <taxon>Bacillati</taxon>
        <taxon>Actinomycetota</taxon>
        <taxon>Actinomycetes</taxon>
        <taxon>Propionibacteriales</taxon>
        <taxon>Propionibacteriaceae</taxon>
        <taxon>Cutibacterium</taxon>
    </lineage>
</organism>
<keyword evidence="8 9" id="KW-0324">Glycolysis</keyword>
<dbReference type="SUPFAM" id="SSF53784">
    <property type="entry name" value="Phosphofructokinase"/>
    <property type="match status" value="1"/>
</dbReference>
<feature type="binding site" description="in other chain" evidence="9">
    <location>
        <begin position="262"/>
        <end position="264"/>
    </location>
    <ligand>
        <name>substrate</name>
        <note>ligand shared between dimeric partners</note>
    </ligand>
</feature>
<dbReference type="HAMAP" id="MF_01976">
    <property type="entry name" value="Phosphofructokinase_III"/>
    <property type="match status" value="1"/>
</dbReference>
<gene>
    <name evidence="9 11" type="primary">pfkA</name>
    <name evidence="11" type="ORF">HMPREF9153_1126</name>
</gene>
<comment type="caution">
    <text evidence="9">Lacks conserved residue(s) required for the propagation of feature annotation.</text>
</comment>
<dbReference type="GO" id="GO:0070095">
    <property type="term" value="F:fructose-6-phosphate binding"/>
    <property type="evidence" value="ECO:0007669"/>
    <property type="project" value="TreeGrafter"/>
</dbReference>
<sequence>MDEGGRVGREGLDLVPGGAFWWKGPVWRADAVIRRADEESRGGEGIQESGDLVVMTAAFELIGQDHPGEHDHIPSFALEVIALIITALRKKAEVIDHGTRWTLTSGESVGDVIRGRMERTRHRSGVVMSKKKKVGILTAGGDCPGLNAAIRGFGKAAIRQHDMELIGVQDGFLGLAENRTVTLGPGALSGILTVGGTILGTSRDKVNRMIIAGEEKDMVPTIVDNYEKLGLDALVTLGGGGTAKNAYKLAKAGLNVLHLPKTIDNDIVGTDDSFGFSTALEIATEAIDRLHSTAHSHHRIILAEIMGHRAGWLALGSGIAGGADVILLPEVPYKVDSIVEAVERRRKQGLNFSVIAVAEGARDEADSAAMAGAQALVDASKTPETKAAAKKAKKDLEHSMRDNTLKLATQLEEATGLESRVSILGYVQRGGIPCAHDRLLATRLGTMGAKLVDDGEFGVMVAAKGGDTMTVPLKEVAGKVKYVPSNHPWVEAAREVGTGLGD</sequence>
<comment type="subcellular location">
    <subcellularLocation>
        <location evidence="9">Cytoplasm</location>
    </subcellularLocation>
</comment>
<dbReference type="GO" id="GO:0005945">
    <property type="term" value="C:6-phosphofructokinase complex"/>
    <property type="evidence" value="ECO:0007669"/>
    <property type="project" value="TreeGrafter"/>
</dbReference>
<dbReference type="GO" id="GO:0046872">
    <property type="term" value="F:metal ion binding"/>
    <property type="evidence" value="ECO:0007669"/>
    <property type="project" value="UniProtKB-KW"/>
</dbReference>
<dbReference type="Gene3D" id="3.40.50.460">
    <property type="entry name" value="Phosphofructokinase domain"/>
    <property type="match status" value="1"/>
</dbReference>
<dbReference type="Pfam" id="PF00365">
    <property type="entry name" value="PFK"/>
    <property type="match status" value="1"/>
</dbReference>
<dbReference type="Gene3D" id="3.40.50.450">
    <property type="match status" value="1"/>
</dbReference>
<keyword evidence="3 9" id="KW-0963">Cytoplasm</keyword>
<reference evidence="11 12" key="1">
    <citation type="submission" date="2011-06" db="EMBL/GenBank/DDBJ databases">
        <authorList>
            <person name="Muzny D."/>
            <person name="Qin X."/>
            <person name="Deng J."/>
            <person name="Jiang H."/>
            <person name="Liu Y."/>
            <person name="Qu J."/>
            <person name="Song X.-Z."/>
            <person name="Zhang L."/>
            <person name="Thornton R."/>
            <person name="Coyle M."/>
            <person name="Francisco L."/>
            <person name="Jackson L."/>
            <person name="Javaid M."/>
            <person name="Korchina V."/>
            <person name="Kovar C."/>
            <person name="Mata R."/>
            <person name="Mathew T."/>
            <person name="Ngo R."/>
            <person name="Nguyen L."/>
            <person name="Nguyen N."/>
            <person name="Okwuonu G."/>
            <person name="Ongeri F."/>
            <person name="Pham C."/>
            <person name="Simmons D."/>
            <person name="Wilczek-Boney K."/>
            <person name="Hale W."/>
            <person name="Jakkamsetti A."/>
            <person name="Pham P."/>
            <person name="Ruth R."/>
            <person name="San Lucas F."/>
            <person name="Warren J."/>
            <person name="Zhang J."/>
            <person name="Zhao Z."/>
            <person name="Zhou C."/>
            <person name="Zhu D."/>
            <person name="Lee S."/>
            <person name="Bess C."/>
            <person name="Blankenburg K."/>
            <person name="Forbes L."/>
            <person name="Fu Q."/>
            <person name="Gubbala S."/>
            <person name="Hirani K."/>
            <person name="Jayaseelan J.C."/>
            <person name="Lara F."/>
            <person name="Munidasa M."/>
            <person name="Palculict T."/>
            <person name="Patil S."/>
            <person name="Pu L.-L."/>
            <person name="Saada N."/>
            <person name="Tang L."/>
            <person name="Weissenberger G."/>
            <person name="Zhu Y."/>
            <person name="Hemphill L."/>
            <person name="Shang Y."/>
            <person name="Youmans B."/>
            <person name="Ayvaz T."/>
            <person name="Ross M."/>
            <person name="Santibanez J."/>
            <person name="Aqrawi P."/>
            <person name="Gross S."/>
            <person name="Joshi V."/>
            <person name="Fowler G."/>
            <person name="Nazareth L."/>
            <person name="Reid J."/>
            <person name="Worley K."/>
            <person name="Petrosino J."/>
            <person name="Highlander S."/>
            <person name="Gibbs R."/>
        </authorList>
    </citation>
    <scope>NUCLEOTIDE SEQUENCE [LARGE SCALE GENOMIC DNA]</scope>
    <source>
        <strain evidence="11 12">ATCC 25577</strain>
    </source>
</reference>
<dbReference type="InterPro" id="IPR022953">
    <property type="entry name" value="ATP_PFK"/>
</dbReference>
<evidence type="ECO:0000313" key="11">
    <source>
        <dbReference type="EMBL" id="EGY77583.1"/>
    </source>
</evidence>
<dbReference type="InterPro" id="IPR012829">
    <property type="entry name" value="Phosphofructokinase_III"/>
</dbReference>
<dbReference type="HOGENOM" id="CLU_020655_0_0_11"/>
<evidence type="ECO:0000256" key="5">
    <source>
        <dbReference type="ARBA" id="ARBA00022723"/>
    </source>
</evidence>
<dbReference type="PANTHER" id="PTHR13697:SF52">
    <property type="entry name" value="ATP-DEPENDENT 6-PHOSPHOFRUCTOKINASE 3"/>
    <property type="match status" value="1"/>
</dbReference>
<dbReference type="GO" id="GO:0061621">
    <property type="term" value="P:canonical glycolysis"/>
    <property type="evidence" value="ECO:0007669"/>
    <property type="project" value="TreeGrafter"/>
</dbReference>
<keyword evidence="4 9" id="KW-0808">Transferase</keyword>
<protein>
    <recommendedName>
        <fullName evidence="9">ATP-dependent 6-phosphofructokinase</fullName>
        <shortName evidence="9">ATP-PFK</shortName>
        <shortName evidence="9">Phosphofructokinase</shortName>
        <ecNumber evidence="9">2.7.1.11</ecNumber>
    </recommendedName>
    <alternativeName>
        <fullName evidence="9">Phosphohexokinase</fullName>
    </alternativeName>
</protein>
<feature type="binding site" evidence="9">
    <location>
        <begin position="203"/>
        <end position="204"/>
    </location>
    <ligand>
        <name>ATP</name>
        <dbReference type="ChEBI" id="CHEBI:30616"/>
    </ligand>
</feature>
<proteinExistence type="inferred from homology"/>
<keyword evidence="12" id="KW-1185">Reference proteome</keyword>